<evidence type="ECO:0000256" key="1">
    <source>
        <dbReference type="SAM" id="MobiDB-lite"/>
    </source>
</evidence>
<feature type="region of interest" description="Disordered" evidence="1">
    <location>
        <begin position="1"/>
        <end position="55"/>
    </location>
</feature>
<organism evidence="2 3">
    <name type="scientific">Allomyces macrogynus (strain ATCC 38327)</name>
    <name type="common">Allomyces javanicus var. macrogynus</name>
    <dbReference type="NCBI Taxonomy" id="578462"/>
    <lineage>
        <taxon>Eukaryota</taxon>
        <taxon>Fungi</taxon>
        <taxon>Fungi incertae sedis</taxon>
        <taxon>Blastocladiomycota</taxon>
        <taxon>Blastocladiomycetes</taxon>
        <taxon>Blastocladiales</taxon>
        <taxon>Blastocladiaceae</taxon>
        <taxon>Allomyces</taxon>
    </lineage>
</organism>
<keyword evidence="3" id="KW-1185">Reference proteome</keyword>
<evidence type="ECO:0000313" key="3">
    <source>
        <dbReference type="Proteomes" id="UP000054350"/>
    </source>
</evidence>
<protein>
    <submittedName>
        <fullName evidence="2">Uncharacterized protein</fullName>
    </submittedName>
</protein>
<reference evidence="3" key="2">
    <citation type="submission" date="2009-11" db="EMBL/GenBank/DDBJ databases">
        <title>The Genome Sequence of Allomyces macrogynus strain ATCC 38327.</title>
        <authorList>
            <consortium name="The Broad Institute Genome Sequencing Platform"/>
            <person name="Russ C."/>
            <person name="Cuomo C."/>
            <person name="Shea T."/>
            <person name="Young S.K."/>
            <person name="Zeng Q."/>
            <person name="Koehrsen M."/>
            <person name="Haas B."/>
            <person name="Borodovsky M."/>
            <person name="Guigo R."/>
            <person name="Alvarado L."/>
            <person name="Berlin A."/>
            <person name="Borenstein D."/>
            <person name="Chen Z."/>
            <person name="Engels R."/>
            <person name="Freedman E."/>
            <person name="Gellesch M."/>
            <person name="Goldberg J."/>
            <person name="Griggs A."/>
            <person name="Gujja S."/>
            <person name="Heiman D."/>
            <person name="Hepburn T."/>
            <person name="Howarth C."/>
            <person name="Jen D."/>
            <person name="Larson L."/>
            <person name="Lewis B."/>
            <person name="Mehta T."/>
            <person name="Park D."/>
            <person name="Pearson M."/>
            <person name="Roberts A."/>
            <person name="Saif S."/>
            <person name="Shenoy N."/>
            <person name="Sisk P."/>
            <person name="Stolte C."/>
            <person name="Sykes S."/>
            <person name="Walk T."/>
            <person name="White J."/>
            <person name="Yandava C."/>
            <person name="Burger G."/>
            <person name="Gray M.W."/>
            <person name="Holland P.W.H."/>
            <person name="King N."/>
            <person name="Lang F.B.F."/>
            <person name="Roger A.J."/>
            <person name="Ruiz-Trillo I."/>
            <person name="Lander E."/>
            <person name="Nusbaum C."/>
        </authorList>
    </citation>
    <scope>NUCLEOTIDE SEQUENCE [LARGE SCALE GENOMIC DNA]</scope>
    <source>
        <strain evidence="3">ATCC 38327</strain>
    </source>
</reference>
<sequence>MVFNLLGCAAPRPGHLRRTSTSSSATPSTVSDDRVSNAGSSTLSRKSSSLFGSLSRKSSLDQLARSSTLPPPPMAAKAPQRLSKVVLGPLEPVRVIPTYNTTPVLPRIPNLS</sequence>
<accession>A0A0L0T3H5</accession>
<reference evidence="2 3" key="1">
    <citation type="submission" date="2009-11" db="EMBL/GenBank/DDBJ databases">
        <title>Annotation of Allomyces macrogynus ATCC 38327.</title>
        <authorList>
            <consortium name="The Broad Institute Genome Sequencing Platform"/>
            <person name="Russ C."/>
            <person name="Cuomo C."/>
            <person name="Burger G."/>
            <person name="Gray M.W."/>
            <person name="Holland P.W.H."/>
            <person name="King N."/>
            <person name="Lang F.B.F."/>
            <person name="Roger A.J."/>
            <person name="Ruiz-Trillo I."/>
            <person name="Young S.K."/>
            <person name="Zeng Q."/>
            <person name="Gargeya S."/>
            <person name="Fitzgerald M."/>
            <person name="Haas B."/>
            <person name="Abouelleil A."/>
            <person name="Alvarado L."/>
            <person name="Arachchi H.M."/>
            <person name="Berlin A."/>
            <person name="Chapman S.B."/>
            <person name="Gearin G."/>
            <person name="Goldberg J."/>
            <person name="Griggs A."/>
            <person name="Gujja S."/>
            <person name="Hansen M."/>
            <person name="Heiman D."/>
            <person name="Howarth C."/>
            <person name="Larimer J."/>
            <person name="Lui A."/>
            <person name="MacDonald P.J.P."/>
            <person name="McCowen C."/>
            <person name="Montmayeur A."/>
            <person name="Murphy C."/>
            <person name="Neiman D."/>
            <person name="Pearson M."/>
            <person name="Priest M."/>
            <person name="Roberts A."/>
            <person name="Saif S."/>
            <person name="Shea T."/>
            <person name="Sisk P."/>
            <person name="Stolte C."/>
            <person name="Sykes S."/>
            <person name="Wortman J."/>
            <person name="Nusbaum C."/>
            <person name="Birren B."/>
        </authorList>
    </citation>
    <scope>NUCLEOTIDE SEQUENCE [LARGE SCALE GENOMIC DNA]</scope>
    <source>
        <strain evidence="2 3">ATCC 38327</strain>
    </source>
</reference>
<dbReference type="Proteomes" id="UP000054350">
    <property type="component" value="Unassembled WGS sequence"/>
</dbReference>
<feature type="region of interest" description="Disordered" evidence="1">
    <location>
        <begin position="61"/>
        <end position="80"/>
    </location>
</feature>
<dbReference type="AlphaFoldDB" id="A0A0L0T3H5"/>
<dbReference type="OrthoDB" id="5585912at2759"/>
<feature type="compositionally biased region" description="Low complexity" evidence="1">
    <location>
        <begin position="19"/>
        <end position="30"/>
    </location>
</feature>
<name>A0A0L0T3H5_ALLM3</name>
<gene>
    <name evidence="2" type="ORF">AMAG_19960</name>
</gene>
<dbReference type="EMBL" id="GG745359">
    <property type="protein sequence ID" value="KNE69109.1"/>
    <property type="molecule type" value="Genomic_DNA"/>
</dbReference>
<evidence type="ECO:0000313" key="2">
    <source>
        <dbReference type="EMBL" id="KNE69109.1"/>
    </source>
</evidence>
<dbReference type="VEuPathDB" id="FungiDB:AMAG_19960"/>
<feature type="compositionally biased region" description="Low complexity" evidence="1">
    <location>
        <begin position="39"/>
        <end position="55"/>
    </location>
</feature>
<proteinExistence type="predicted"/>